<comment type="subcellular location">
    <subcellularLocation>
        <location evidence="7">Cytoplasm</location>
    </subcellularLocation>
</comment>
<keyword evidence="7" id="KW-0963">Cytoplasm</keyword>
<dbReference type="CDD" id="cd07079">
    <property type="entry name" value="ALDH_F18-19_ProA-GPR"/>
    <property type="match status" value="1"/>
</dbReference>
<dbReference type="InterPro" id="IPR016162">
    <property type="entry name" value="Ald_DH_N"/>
</dbReference>
<evidence type="ECO:0000256" key="7">
    <source>
        <dbReference type="HAMAP-Rule" id="MF_00412"/>
    </source>
</evidence>
<dbReference type="SUPFAM" id="SSF53720">
    <property type="entry name" value="ALDH-like"/>
    <property type="match status" value="1"/>
</dbReference>
<dbReference type="GO" id="GO:0004350">
    <property type="term" value="F:glutamate-5-semialdehyde dehydrogenase activity"/>
    <property type="evidence" value="ECO:0007669"/>
    <property type="project" value="UniProtKB-UniRule"/>
</dbReference>
<comment type="caution">
    <text evidence="9">The sequence shown here is derived from an EMBL/GenBank/DDBJ whole genome shotgun (WGS) entry which is preliminary data.</text>
</comment>
<comment type="function">
    <text evidence="7">Catalyzes the NADPH-dependent reduction of L-glutamate 5-phosphate into L-glutamate 5-semialdehyde and phosphate. The product spontaneously undergoes cyclization to form 1-pyrroline-5-carboxylate.</text>
</comment>
<feature type="domain" description="Aldehyde dehydrogenase" evidence="8">
    <location>
        <begin position="9"/>
        <end position="281"/>
    </location>
</feature>
<dbReference type="Pfam" id="PF00171">
    <property type="entry name" value="Aldedh"/>
    <property type="match status" value="1"/>
</dbReference>
<dbReference type="Gene3D" id="3.40.605.10">
    <property type="entry name" value="Aldehyde Dehydrogenase, Chain A, domain 1"/>
    <property type="match status" value="1"/>
</dbReference>
<evidence type="ECO:0000256" key="5">
    <source>
        <dbReference type="ARBA" id="ARBA00023002"/>
    </source>
</evidence>
<dbReference type="GO" id="GO:0055129">
    <property type="term" value="P:L-proline biosynthetic process"/>
    <property type="evidence" value="ECO:0007669"/>
    <property type="project" value="UniProtKB-UniRule"/>
</dbReference>
<comment type="pathway">
    <text evidence="1 7">Amino-acid biosynthesis; L-proline biosynthesis; L-glutamate 5-semialdehyde from L-glutamate: step 2/2.</text>
</comment>
<comment type="catalytic activity">
    <reaction evidence="6 7">
        <text>L-glutamate 5-semialdehyde + phosphate + NADP(+) = L-glutamyl 5-phosphate + NADPH + H(+)</text>
        <dbReference type="Rhea" id="RHEA:19541"/>
        <dbReference type="ChEBI" id="CHEBI:15378"/>
        <dbReference type="ChEBI" id="CHEBI:43474"/>
        <dbReference type="ChEBI" id="CHEBI:57783"/>
        <dbReference type="ChEBI" id="CHEBI:58066"/>
        <dbReference type="ChEBI" id="CHEBI:58274"/>
        <dbReference type="ChEBI" id="CHEBI:58349"/>
        <dbReference type="EC" id="1.2.1.41"/>
    </reaction>
</comment>
<dbReference type="NCBIfam" id="NF001221">
    <property type="entry name" value="PRK00197.1"/>
    <property type="match status" value="1"/>
</dbReference>
<dbReference type="Proteomes" id="UP000231267">
    <property type="component" value="Unassembled WGS sequence"/>
</dbReference>
<sequence length="406" mass="44024">MKNRILKTAQNAKTASRKLALITRKTKDKALISMAGALIEGRSAILKANQKDLAAAKKFGLSMALIDRLRLDDKRIAAMADSLKAIAGLDEVIGSVIESWSVKNGLIIRKVSVPIGVIGIIYESRPNVTSDCAGLCLKSGNSVILRGGKEAFNSNTAIFKILEKTASNCGIPKGAINMIATTDRNAVKALLQLNNLIDLVMPRGGEGLIREVTRVSRIPVIKHYKGVCHVYVDKSADLKMAEEVCFNAKVQRPGVCNAMETMLVHKDVAKQFLPRMIKKFEGAGVKIRGLKSAEAIDWSTEYLDLILAVKIVDSLEAAVEHINKYGSMHSDAIIAKNPRAAQIFLDGVDSACVYTNASTRFTDGGEFGFGAEIGISTEKLHARGPMALKELTTYKYHIIGSGQIRK</sequence>
<name>A0A2J0LE78_9BACT</name>
<dbReference type="InterPro" id="IPR020593">
    <property type="entry name" value="G-glutamylP_reductase_CS"/>
</dbReference>
<dbReference type="InterPro" id="IPR000965">
    <property type="entry name" value="GPR_dom"/>
</dbReference>
<accession>A0A2J0LE78</accession>
<dbReference type="InterPro" id="IPR016163">
    <property type="entry name" value="Ald_DH_C"/>
</dbReference>
<protein>
    <recommendedName>
        <fullName evidence="7">Gamma-glutamyl phosphate reductase</fullName>
        <shortName evidence="7">GPR</shortName>
        <ecNumber evidence="7">1.2.1.41</ecNumber>
    </recommendedName>
    <alternativeName>
        <fullName evidence="7">Glutamate-5-semialdehyde dehydrogenase</fullName>
    </alternativeName>
    <alternativeName>
        <fullName evidence="7">Glutamyl-gamma-semialdehyde dehydrogenase</fullName>
        <shortName evidence="7">GSA dehydrogenase</shortName>
    </alternativeName>
</protein>
<dbReference type="GO" id="GO:0005737">
    <property type="term" value="C:cytoplasm"/>
    <property type="evidence" value="ECO:0007669"/>
    <property type="project" value="UniProtKB-SubCell"/>
</dbReference>
<keyword evidence="4 7" id="KW-0521">NADP</keyword>
<dbReference type="GO" id="GO:0050661">
    <property type="term" value="F:NADP binding"/>
    <property type="evidence" value="ECO:0007669"/>
    <property type="project" value="InterPro"/>
</dbReference>
<evidence type="ECO:0000259" key="8">
    <source>
        <dbReference type="Pfam" id="PF00171"/>
    </source>
</evidence>
<proteinExistence type="inferred from homology"/>
<dbReference type="FunFam" id="3.40.309.10:FF:000006">
    <property type="entry name" value="Gamma-glutamyl phosphate reductase"/>
    <property type="match status" value="1"/>
</dbReference>
<dbReference type="NCBIfam" id="TIGR00407">
    <property type="entry name" value="proA"/>
    <property type="match status" value="1"/>
</dbReference>
<evidence type="ECO:0000256" key="1">
    <source>
        <dbReference type="ARBA" id="ARBA00004985"/>
    </source>
</evidence>
<dbReference type="PIRSF" id="PIRSF000151">
    <property type="entry name" value="GPR"/>
    <property type="match status" value="1"/>
</dbReference>
<dbReference type="HAMAP" id="MF_00412">
    <property type="entry name" value="ProA"/>
    <property type="match status" value="1"/>
</dbReference>
<evidence type="ECO:0000256" key="4">
    <source>
        <dbReference type="ARBA" id="ARBA00022857"/>
    </source>
</evidence>
<dbReference type="InterPro" id="IPR015590">
    <property type="entry name" value="Aldehyde_DH_dom"/>
</dbReference>
<dbReference type="EC" id="1.2.1.41" evidence="7"/>
<dbReference type="Gene3D" id="3.40.309.10">
    <property type="entry name" value="Aldehyde Dehydrogenase, Chain A, domain 2"/>
    <property type="match status" value="1"/>
</dbReference>
<keyword evidence="3 7" id="KW-0641">Proline biosynthesis</keyword>
<dbReference type="AlphaFoldDB" id="A0A2J0LE78"/>
<dbReference type="InterPro" id="IPR012134">
    <property type="entry name" value="Glu-5-SA_DH"/>
</dbReference>
<evidence type="ECO:0000256" key="2">
    <source>
        <dbReference type="ARBA" id="ARBA00022605"/>
    </source>
</evidence>
<evidence type="ECO:0000256" key="3">
    <source>
        <dbReference type="ARBA" id="ARBA00022650"/>
    </source>
</evidence>
<organism evidence="9 10">
    <name type="scientific">Candidatus Taenaricola geysiri</name>
    <dbReference type="NCBI Taxonomy" id="1974752"/>
    <lineage>
        <taxon>Bacteria</taxon>
        <taxon>Pseudomonadati</taxon>
        <taxon>Candidatus Omnitrophota</taxon>
        <taxon>Candidatus Taenaricola</taxon>
    </lineage>
</organism>
<dbReference type="PANTHER" id="PTHR11063">
    <property type="entry name" value="GLUTAMATE SEMIALDEHYDE DEHYDROGENASE"/>
    <property type="match status" value="1"/>
</dbReference>
<comment type="similarity">
    <text evidence="7">Belongs to the gamma-glutamyl phosphate reductase family.</text>
</comment>
<evidence type="ECO:0000256" key="6">
    <source>
        <dbReference type="ARBA" id="ARBA00049024"/>
    </source>
</evidence>
<reference evidence="9 10" key="1">
    <citation type="submission" date="2017-09" db="EMBL/GenBank/DDBJ databases">
        <title>Depth-based differentiation of microbial function through sediment-hosted aquifers and enrichment of novel symbionts in the deep terrestrial subsurface.</title>
        <authorList>
            <person name="Probst A.J."/>
            <person name="Ladd B."/>
            <person name="Jarett J.K."/>
            <person name="Geller-Mcgrath D.E."/>
            <person name="Sieber C.M."/>
            <person name="Emerson J.B."/>
            <person name="Anantharaman K."/>
            <person name="Thomas B.C."/>
            <person name="Malmstrom R."/>
            <person name="Stieglmeier M."/>
            <person name="Klingl A."/>
            <person name="Woyke T."/>
            <person name="Ryan C.M."/>
            <person name="Banfield J.F."/>
        </authorList>
    </citation>
    <scope>NUCLEOTIDE SEQUENCE [LARGE SCALE GENOMIC DNA]</scope>
    <source>
        <strain evidence="9">CG12_big_fil_rev_8_21_14_0_65_43_15</strain>
    </source>
</reference>
<dbReference type="InterPro" id="IPR016161">
    <property type="entry name" value="Ald_DH/histidinol_DH"/>
</dbReference>
<evidence type="ECO:0000313" key="9">
    <source>
        <dbReference type="EMBL" id="PIW66158.1"/>
    </source>
</evidence>
<dbReference type="PANTHER" id="PTHR11063:SF8">
    <property type="entry name" value="DELTA-1-PYRROLINE-5-CARBOXYLATE SYNTHASE"/>
    <property type="match status" value="1"/>
</dbReference>
<gene>
    <name evidence="7" type="primary">proA</name>
    <name evidence="9" type="ORF">COW11_04650</name>
</gene>
<evidence type="ECO:0000313" key="10">
    <source>
        <dbReference type="Proteomes" id="UP000231267"/>
    </source>
</evidence>
<dbReference type="PROSITE" id="PS01223">
    <property type="entry name" value="PROA"/>
    <property type="match status" value="1"/>
</dbReference>
<keyword evidence="5 7" id="KW-0560">Oxidoreductase</keyword>
<dbReference type="EMBL" id="PFGP01000107">
    <property type="protein sequence ID" value="PIW66158.1"/>
    <property type="molecule type" value="Genomic_DNA"/>
</dbReference>
<dbReference type="UniPathway" id="UPA00098">
    <property type="reaction ID" value="UER00360"/>
</dbReference>
<keyword evidence="2 7" id="KW-0028">Amino-acid biosynthesis</keyword>